<feature type="compositionally biased region" description="Low complexity" evidence="7">
    <location>
        <begin position="148"/>
        <end position="157"/>
    </location>
</feature>
<gene>
    <name evidence="9" type="ORF">A7U60_g6171</name>
</gene>
<evidence type="ECO:0000256" key="3">
    <source>
        <dbReference type="ARBA" id="ARBA00023125"/>
    </source>
</evidence>
<feature type="compositionally biased region" description="Basic residues" evidence="7">
    <location>
        <begin position="396"/>
        <end position="407"/>
    </location>
</feature>
<feature type="compositionally biased region" description="Acidic residues" evidence="7">
    <location>
        <begin position="286"/>
        <end position="295"/>
    </location>
</feature>
<feature type="compositionally biased region" description="Basic and acidic residues" evidence="7">
    <location>
        <begin position="312"/>
        <end position="324"/>
    </location>
</feature>
<dbReference type="InterPro" id="IPR025974">
    <property type="entry name" value="Mif2/CENP-C_cupin"/>
</dbReference>
<evidence type="ECO:0000256" key="6">
    <source>
        <dbReference type="ARBA" id="ARBA00075033"/>
    </source>
</evidence>
<dbReference type="PANTHER" id="PTHR16684">
    <property type="entry name" value="CENTROMERE PROTEIN C"/>
    <property type="match status" value="1"/>
</dbReference>
<comment type="function">
    <text evidence="5">Component of the kinetochore, a multiprotein complex that assembles on centromeric DNA and attaches chromosomes to spindle microtubules, mediating chromosome segregation and sister chromatid segregation during meiosis and mitosis. Component of the inner kinetochore constitutive centromere-associated network (CCAN), which serves as a structural platform for outer kinetochore assembly.</text>
</comment>
<feature type="region of interest" description="Disordered" evidence="7">
    <location>
        <begin position="391"/>
        <end position="412"/>
    </location>
</feature>
<feature type="region of interest" description="Disordered" evidence="7">
    <location>
        <begin position="1"/>
        <end position="32"/>
    </location>
</feature>
<dbReference type="InterPro" id="IPR014710">
    <property type="entry name" value="RmlC-like_jellyroll"/>
</dbReference>
<comment type="caution">
    <text evidence="9">The sequence shown here is derived from an EMBL/GenBank/DDBJ whole genome shotgun (WGS) entry which is preliminary data.</text>
</comment>
<evidence type="ECO:0000256" key="1">
    <source>
        <dbReference type="ARBA" id="ARBA00004123"/>
    </source>
</evidence>
<keyword evidence="3" id="KW-0238">DNA-binding</keyword>
<feature type="domain" description="Mif2/CENP-C cupin" evidence="8">
    <location>
        <begin position="467"/>
        <end position="552"/>
    </location>
</feature>
<feature type="compositionally biased region" description="Low complexity" evidence="7">
    <location>
        <begin position="601"/>
        <end position="610"/>
    </location>
</feature>
<dbReference type="CDD" id="cd06993">
    <property type="entry name" value="cupin_CENP-C_C"/>
    <property type="match status" value="1"/>
</dbReference>
<evidence type="ECO:0000256" key="7">
    <source>
        <dbReference type="SAM" id="MobiDB-lite"/>
    </source>
</evidence>
<feature type="compositionally biased region" description="Basic residues" evidence="7">
    <location>
        <begin position="301"/>
        <end position="311"/>
    </location>
</feature>
<dbReference type="InterPro" id="IPR028386">
    <property type="entry name" value="CENP-C/Mif2/cnp3"/>
</dbReference>
<reference evidence="9" key="1">
    <citation type="submission" date="2016-06" db="EMBL/GenBank/DDBJ databases">
        <title>Draft Genome sequence of the fungus Inonotus baumii.</title>
        <authorList>
            <person name="Zhu H."/>
            <person name="Lin W."/>
        </authorList>
    </citation>
    <scope>NUCLEOTIDE SEQUENCE</scope>
    <source>
        <strain evidence="9">821</strain>
    </source>
</reference>
<dbReference type="Pfam" id="PF11699">
    <property type="entry name" value="CENP-C_C"/>
    <property type="match status" value="1"/>
</dbReference>
<dbReference type="EMBL" id="LNZH02000199">
    <property type="protein sequence ID" value="OCB86712.1"/>
    <property type="molecule type" value="Genomic_DNA"/>
</dbReference>
<evidence type="ECO:0000313" key="10">
    <source>
        <dbReference type="Proteomes" id="UP000757232"/>
    </source>
</evidence>
<feature type="region of interest" description="Disordered" evidence="7">
    <location>
        <begin position="47"/>
        <end position="341"/>
    </location>
</feature>
<dbReference type="GO" id="GO:0000776">
    <property type="term" value="C:kinetochore"/>
    <property type="evidence" value="ECO:0007669"/>
    <property type="project" value="InterPro"/>
</dbReference>
<feature type="compositionally biased region" description="Acidic residues" evidence="7">
    <location>
        <begin position="269"/>
        <end position="279"/>
    </location>
</feature>
<keyword evidence="4" id="KW-0539">Nucleus</keyword>
<accession>A0A9Q5HVD8</accession>
<feature type="compositionally biased region" description="Polar residues" evidence="7">
    <location>
        <begin position="221"/>
        <end position="234"/>
    </location>
</feature>
<dbReference type="GO" id="GO:0051315">
    <property type="term" value="P:attachment of mitotic spindle microtubules to kinetochore"/>
    <property type="evidence" value="ECO:0007669"/>
    <property type="project" value="TreeGrafter"/>
</dbReference>
<proteinExistence type="inferred from homology"/>
<dbReference type="Proteomes" id="UP000757232">
    <property type="component" value="Unassembled WGS sequence"/>
</dbReference>
<dbReference type="Gene3D" id="2.60.120.10">
    <property type="entry name" value="Jelly Rolls"/>
    <property type="match status" value="1"/>
</dbReference>
<feature type="compositionally biased region" description="Basic and acidic residues" evidence="7">
    <location>
        <begin position="331"/>
        <end position="340"/>
    </location>
</feature>
<dbReference type="FunFam" id="2.60.120.10:FF:000033">
    <property type="entry name" value="Centromere protein C 1"/>
    <property type="match status" value="1"/>
</dbReference>
<feature type="compositionally biased region" description="Polar residues" evidence="7">
    <location>
        <begin position="158"/>
        <end position="175"/>
    </location>
</feature>
<dbReference type="GO" id="GO:0019237">
    <property type="term" value="F:centromeric DNA binding"/>
    <property type="evidence" value="ECO:0007669"/>
    <property type="project" value="InterPro"/>
</dbReference>
<feature type="compositionally biased region" description="Low complexity" evidence="7">
    <location>
        <begin position="121"/>
        <end position="134"/>
    </location>
</feature>
<organism evidence="9 10">
    <name type="scientific">Sanghuangporus baumii</name>
    <name type="common">Phellinus baumii</name>
    <dbReference type="NCBI Taxonomy" id="108892"/>
    <lineage>
        <taxon>Eukaryota</taxon>
        <taxon>Fungi</taxon>
        <taxon>Dikarya</taxon>
        <taxon>Basidiomycota</taxon>
        <taxon>Agaricomycotina</taxon>
        <taxon>Agaricomycetes</taxon>
        <taxon>Hymenochaetales</taxon>
        <taxon>Hymenochaetaceae</taxon>
        <taxon>Sanghuangporus</taxon>
    </lineage>
</organism>
<evidence type="ECO:0000256" key="2">
    <source>
        <dbReference type="ARBA" id="ARBA00010291"/>
    </source>
</evidence>
<dbReference type="GO" id="GO:0005634">
    <property type="term" value="C:nucleus"/>
    <property type="evidence" value="ECO:0007669"/>
    <property type="project" value="UniProtKB-SubCell"/>
</dbReference>
<keyword evidence="10" id="KW-1185">Reference proteome</keyword>
<dbReference type="GO" id="GO:0051382">
    <property type="term" value="P:kinetochore assembly"/>
    <property type="evidence" value="ECO:0007669"/>
    <property type="project" value="InterPro"/>
</dbReference>
<dbReference type="OrthoDB" id="1939643at2759"/>
<feature type="region of interest" description="Disordered" evidence="7">
    <location>
        <begin position="557"/>
        <end position="627"/>
    </location>
</feature>
<dbReference type="PANTHER" id="PTHR16684:SF11">
    <property type="entry name" value="CENTROMERE PROTEIN C"/>
    <property type="match status" value="1"/>
</dbReference>
<name>A0A9Q5HVD8_SANBA</name>
<evidence type="ECO:0000313" key="9">
    <source>
        <dbReference type="EMBL" id="OCB86712.1"/>
    </source>
</evidence>
<sequence>MSKARKSNIDGTHRPLKAHIPYRADDFTHGKKTGINVREVDRRSDGFEKFDDVLTQADAFTPPHLRGRRRANRSLSPPDEEEDDEDGEMDMEIDDTMITSVGAESPGVYFNNAPRPSAPTSANRSAANSGSRSSYIDFDRIPSPRPSPSSQRTRSQPNGSGAMTPTPRPKSNLSKQAVIPSSPEDDESDNEPFQDGSGGDDLNYDFGGGDMDFDNDIPAPESSSPVAARTSFTEIAQEDTDPPQVDDIRISSPPRRVEKRKGKGKESVAEDEMALEEEIAQGLAEVEQEAAEEAEANTTNNKKKSKGQKKRTRDEAQRPKEKKQTVKRKRIQEEDVEPGHEMLNGVRRGTRARFKPLEWWRLEKFVYGRRDSGQSVVPVIKEVIRIPKEVSQSLGQKRHRSKPRSRSKTVQEVDDEDVVVFNPEEGWDDQTDPHGVVLDFATAQEVQRRLAFTAKMLTPRAAADDAFLYQKVFGDGEFIAAGQLILPVGGKKPSKGTKDNTYIFYIIEGAINLKVHRTSFVLATGAMFLVPRGNNYYMENVSQRPAKLFFAQARKVSTDDEPPQEIVHAPPPGTGAAGRIMSVDPAGPRHLSGKGGSLQRSSSLAAAASADRLNLGDKRSAKRAVSK</sequence>
<evidence type="ECO:0000259" key="8">
    <source>
        <dbReference type="Pfam" id="PF11699"/>
    </source>
</evidence>
<comment type="similarity">
    <text evidence="2">Belongs to the CENP-C/MIF2 family.</text>
</comment>
<dbReference type="GO" id="GO:0051455">
    <property type="term" value="P:spindle attachment to meiosis I kinetochore"/>
    <property type="evidence" value="ECO:0007669"/>
    <property type="project" value="TreeGrafter"/>
</dbReference>
<dbReference type="SUPFAM" id="SSF51182">
    <property type="entry name" value="RmlC-like cupins"/>
    <property type="match status" value="1"/>
</dbReference>
<dbReference type="InterPro" id="IPR011051">
    <property type="entry name" value="RmlC_Cupin_sf"/>
</dbReference>
<evidence type="ECO:0000256" key="4">
    <source>
        <dbReference type="ARBA" id="ARBA00023242"/>
    </source>
</evidence>
<dbReference type="AlphaFoldDB" id="A0A9Q5HVD8"/>
<comment type="subcellular location">
    <subcellularLocation>
        <location evidence="1">Nucleus</location>
    </subcellularLocation>
</comment>
<feature type="compositionally biased region" description="Acidic residues" evidence="7">
    <location>
        <begin position="78"/>
        <end position="95"/>
    </location>
</feature>
<evidence type="ECO:0000256" key="5">
    <source>
        <dbReference type="ARBA" id="ARBA00057947"/>
    </source>
</evidence>
<protein>
    <recommendedName>
        <fullName evidence="6">CENP-C homolog</fullName>
    </recommendedName>
</protein>
<feature type="compositionally biased region" description="Acidic residues" evidence="7">
    <location>
        <begin position="183"/>
        <end position="192"/>
    </location>
</feature>